<dbReference type="PROSITE" id="PS50110">
    <property type="entry name" value="RESPONSE_REGULATORY"/>
    <property type="match status" value="1"/>
</dbReference>
<dbReference type="InterPro" id="IPR011006">
    <property type="entry name" value="CheY-like_superfamily"/>
</dbReference>
<reference evidence="8 9" key="1">
    <citation type="journal article" date="2019" name="Int. J. Syst. Evol. Microbiol.">
        <title>The Global Catalogue of Microorganisms (GCM) 10K type strain sequencing project: providing services to taxonomists for standard genome sequencing and annotation.</title>
        <authorList>
            <consortium name="The Broad Institute Genomics Platform"/>
            <consortium name="The Broad Institute Genome Sequencing Center for Infectious Disease"/>
            <person name="Wu L."/>
            <person name="Ma J."/>
        </authorList>
    </citation>
    <scope>NUCLEOTIDE SEQUENCE [LARGE SCALE GENOMIC DNA]</scope>
    <source>
        <strain evidence="8 9">JCM 15591</strain>
    </source>
</reference>
<evidence type="ECO:0000256" key="3">
    <source>
        <dbReference type="ARBA" id="ARBA00023125"/>
    </source>
</evidence>
<evidence type="ECO:0000313" key="8">
    <source>
        <dbReference type="EMBL" id="GAA1744875.1"/>
    </source>
</evidence>
<dbReference type="InterPro" id="IPR039420">
    <property type="entry name" value="WalR-like"/>
</dbReference>
<dbReference type="EMBL" id="BAAAPN010000003">
    <property type="protein sequence ID" value="GAA1744875.1"/>
    <property type="molecule type" value="Genomic_DNA"/>
</dbReference>
<keyword evidence="3" id="KW-0238">DNA-binding</keyword>
<name>A0ABN2JZM5_9MICO</name>
<dbReference type="InterPro" id="IPR001789">
    <property type="entry name" value="Sig_transdc_resp-reg_receiver"/>
</dbReference>
<dbReference type="SMART" id="SM00448">
    <property type="entry name" value="REC"/>
    <property type="match status" value="1"/>
</dbReference>
<dbReference type="Proteomes" id="UP001501475">
    <property type="component" value="Unassembled WGS sequence"/>
</dbReference>
<dbReference type="SMART" id="SM00421">
    <property type="entry name" value="HTH_LUXR"/>
    <property type="match status" value="1"/>
</dbReference>
<gene>
    <name evidence="8" type="ORF">GCM10009810_01990</name>
</gene>
<dbReference type="Pfam" id="PF00072">
    <property type="entry name" value="Response_reg"/>
    <property type="match status" value="1"/>
</dbReference>
<dbReference type="InterPro" id="IPR058245">
    <property type="entry name" value="NreC/VraR/RcsB-like_REC"/>
</dbReference>
<protein>
    <submittedName>
        <fullName evidence="8">Response regulator transcription factor</fullName>
    </submittedName>
</protein>
<dbReference type="Gene3D" id="3.40.50.2300">
    <property type="match status" value="1"/>
</dbReference>
<sequence>MTRVLVVDDHPIVRSGLRTLLDGQPGIDVVGEAADGATARKLAGALAPDVVLCDLRLGDGMDGVGVARALQRPGGPAVVILTTYDHDTDIVRAIEAGAAGYLLKDAAPAQIVRAVELAAAGETVLSAAQEARVVATQRSAPRALSERELDVLQLIALGLTNREVARRLFVSEATVKTHLAHVYDKLGAPSRTAAVAVAREHGLL</sequence>
<proteinExistence type="predicted"/>
<dbReference type="PROSITE" id="PS00622">
    <property type="entry name" value="HTH_LUXR_1"/>
    <property type="match status" value="1"/>
</dbReference>
<dbReference type="PANTHER" id="PTHR43214">
    <property type="entry name" value="TWO-COMPONENT RESPONSE REGULATOR"/>
    <property type="match status" value="1"/>
</dbReference>
<dbReference type="CDD" id="cd17535">
    <property type="entry name" value="REC_NarL-like"/>
    <property type="match status" value="1"/>
</dbReference>
<evidence type="ECO:0000313" key="9">
    <source>
        <dbReference type="Proteomes" id="UP001501475"/>
    </source>
</evidence>
<dbReference type="Pfam" id="PF00196">
    <property type="entry name" value="GerE"/>
    <property type="match status" value="1"/>
</dbReference>
<evidence type="ECO:0000256" key="5">
    <source>
        <dbReference type="PROSITE-ProRule" id="PRU00169"/>
    </source>
</evidence>
<dbReference type="PRINTS" id="PR00038">
    <property type="entry name" value="HTHLUXR"/>
</dbReference>
<comment type="caution">
    <text evidence="8">The sequence shown here is derived from an EMBL/GenBank/DDBJ whole genome shotgun (WGS) entry which is preliminary data.</text>
</comment>
<evidence type="ECO:0000259" key="7">
    <source>
        <dbReference type="PROSITE" id="PS50110"/>
    </source>
</evidence>
<dbReference type="RefSeq" id="WP_344060832.1">
    <property type="nucleotide sequence ID" value="NZ_BAAAPN010000003.1"/>
</dbReference>
<evidence type="ECO:0000256" key="1">
    <source>
        <dbReference type="ARBA" id="ARBA00022553"/>
    </source>
</evidence>
<accession>A0ABN2JZM5</accession>
<keyword evidence="2" id="KW-0805">Transcription regulation</keyword>
<evidence type="ECO:0000259" key="6">
    <source>
        <dbReference type="PROSITE" id="PS50043"/>
    </source>
</evidence>
<dbReference type="PROSITE" id="PS50043">
    <property type="entry name" value="HTH_LUXR_2"/>
    <property type="match status" value="1"/>
</dbReference>
<feature type="modified residue" description="4-aspartylphosphate" evidence="5">
    <location>
        <position position="54"/>
    </location>
</feature>
<dbReference type="CDD" id="cd06170">
    <property type="entry name" value="LuxR_C_like"/>
    <property type="match status" value="1"/>
</dbReference>
<feature type="domain" description="Response regulatory" evidence="7">
    <location>
        <begin position="3"/>
        <end position="119"/>
    </location>
</feature>
<organism evidence="8 9">
    <name type="scientific">Nostocoides vanveenii</name>
    <dbReference type="NCBI Taxonomy" id="330835"/>
    <lineage>
        <taxon>Bacteria</taxon>
        <taxon>Bacillati</taxon>
        <taxon>Actinomycetota</taxon>
        <taxon>Actinomycetes</taxon>
        <taxon>Micrococcales</taxon>
        <taxon>Intrasporangiaceae</taxon>
        <taxon>Nostocoides</taxon>
    </lineage>
</organism>
<evidence type="ECO:0000256" key="2">
    <source>
        <dbReference type="ARBA" id="ARBA00023015"/>
    </source>
</evidence>
<dbReference type="InterPro" id="IPR000792">
    <property type="entry name" value="Tscrpt_reg_LuxR_C"/>
</dbReference>
<feature type="domain" description="HTH luxR-type" evidence="6">
    <location>
        <begin position="137"/>
        <end position="202"/>
    </location>
</feature>
<dbReference type="PANTHER" id="PTHR43214:SF24">
    <property type="entry name" value="TRANSCRIPTIONAL REGULATORY PROTEIN NARL-RELATED"/>
    <property type="match status" value="1"/>
</dbReference>
<keyword evidence="9" id="KW-1185">Reference proteome</keyword>
<evidence type="ECO:0000256" key="4">
    <source>
        <dbReference type="ARBA" id="ARBA00023163"/>
    </source>
</evidence>
<keyword evidence="1 5" id="KW-0597">Phosphoprotein</keyword>
<dbReference type="SUPFAM" id="SSF52172">
    <property type="entry name" value="CheY-like"/>
    <property type="match status" value="1"/>
</dbReference>
<keyword evidence="4" id="KW-0804">Transcription</keyword>